<dbReference type="Gene3D" id="2.60.40.10">
    <property type="entry name" value="Immunoglobulins"/>
    <property type="match status" value="1"/>
</dbReference>
<protein>
    <recommendedName>
        <fullName evidence="3">Big-1 domain-containing protein</fullName>
    </recommendedName>
</protein>
<evidence type="ECO:0000313" key="1">
    <source>
        <dbReference type="EMBL" id="BAH37841.1"/>
    </source>
</evidence>
<dbReference type="AlphaFoldDB" id="C1A6I1"/>
<organism evidence="1 2">
    <name type="scientific">Gemmatimonas aurantiaca (strain DSM 14586 / JCM 11422 / NBRC 100505 / T-27)</name>
    <dbReference type="NCBI Taxonomy" id="379066"/>
    <lineage>
        <taxon>Bacteria</taxon>
        <taxon>Pseudomonadati</taxon>
        <taxon>Gemmatimonadota</taxon>
        <taxon>Gemmatimonadia</taxon>
        <taxon>Gemmatimonadales</taxon>
        <taxon>Gemmatimonadaceae</taxon>
        <taxon>Gemmatimonas</taxon>
    </lineage>
</organism>
<proteinExistence type="predicted"/>
<reference evidence="2" key="1">
    <citation type="submission" date="2006-03" db="EMBL/GenBank/DDBJ databases">
        <title>Complete genome sequence of Gemmatimonas aurantiaca T-27 that represents a novel phylum Gemmatimonadetes.</title>
        <authorList>
            <person name="Takasaki K."/>
            <person name="Ichikawa N."/>
            <person name="Miura H."/>
            <person name="Matsushita S."/>
            <person name="Watanabe Y."/>
            <person name="Oguchi A."/>
            <person name="Ankai A."/>
            <person name="Yashiro I."/>
            <person name="Takahashi M."/>
            <person name="Terui Y."/>
            <person name="Fukui S."/>
            <person name="Yokoyama H."/>
            <person name="Tanikawa S."/>
            <person name="Hanada S."/>
            <person name="Kamagata Y."/>
            <person name="Fujita N."/>
        </authorList>
    </citation>
    <scope>NUCLEOTIDE SEQUENCE [LARGE SCALE GENOMIC DNA]</scope>
    <source>
        <strain evidence="2">T-27 / DSM 14586 / JCM 11422 / NBRC 100505</strain>
    </source>
</reference>
<dbReference type="Proteomes" id="UP000002209">
    <property type="component" value="Chromosome"/>
</dbReference>
<dbReference type="KEGG" id="gau:GAU_0799"/>
<keyword evidence="2" id="KW-1185">Reference proteome</keyword>
<dbReference type="InterPro" id="IPR008964">
    <property type="entry name" value="Invasin/intimin_cell_adhesion"/>
</dbReference>
<sequence>MPAHFQFYVATGEKAPGANGKRCGLWCEGIRRRVARVGYHLLRRLMIESTARLLRLTVICSLCVLNACGGGDTSSGGTPTVPVTPTTPNPPATNVPASVAIVAGDAQSGETGARLPNPLSVLVRNNAGTPIAGVAVEFSIDSGGGSLSSTAATTTAEGIATSGMWTLGAVGNNVVVARVASLPVVRFHSIAVGPAVRTLVDRTTVPASGGIITYRKPGDPLDGLTVTIPAQSYATATAWTITADSVTRPTLPAGFVQVGPTLTVDNGAAHADSVMSLSMPTSAGGDDAVAPFYFDAATGYLEPIPIVERSAGTVGLATRHFSRDLLALPGVDPGVSAARSALMAGGVALRAFGAVKVVWIKTPRAQLAGTFTSGFTAGQDNWEFENRGHFAAPRGSCEGMSITALHYWYFLKRNGAPSLYHRFDKSLTDLLDNVQGQRYAAAVQADYLAYASAHGDQVEKLITQATQRGTKLEELTPSWIVLTLKLLKQPVLIGLLSGSGGHAVIATAATYDPGTAITTVTFVDPNLPTQARTMRFQGGTLMPVALSTKANDPQISFTRAYAIAVSAELPLADISKRWAEFQKQQAGAGLYPANYRAEYFNPLTESWERLTDTVRTTSERLPLRHICPSCKAPTRGGVANEHPLKLWDGGGTAGVPQSYVENEPGVESYYAELEAYTDIDPTRSSQLDAKRFTVVYSPVELIAPTTSALVGTPETWRINAGALATPGVTYTWKTSDGAPDVTTTTTSFTFTPKQPGETTISVLMKDANGVLIAKPASVRVVGLRLTLTPAAGILSRNTPVTFVLSSPDYPLSSLRNKRFSWFMATPDGAVEEYTDVPTLTRTFIGRGPVTVNVHAYTFGVDSIDVPLGKVLDQQYTVSEILPTWKFTSFTVQVDKSGPNPWLNNPSIGSTTHFTRPEQLWVEIQNGVKRGGFLFLERDSTFGTQNRAATLKRRGIYFVDTDQPLLSADDVVRYLDMPQLGTTLNTSSLPQVRANWFANPVMPFRAADAADLSESYTLSGTIAGGSLISTTWNWQFSTFKGNGLTLWFPFETRQIHVTFGATTATGTITVISRDFDHSLEVLPRPETKRWTITARFTAERVK</sequence>
<dbReference type="InterPro" id="IPR013783">
    <property type="entry name" value="Ig-like_fold"/>
</dbReference>
<dbReference type="eggNOG" id="COG4932">
    <property type="taxonomic scope" value="Bacteria"/>
</dbReference>
<evidence type="ECO:0000313" key="2">
    <source>
        <dbReference type="Proteomes" id="UP000002209"/>
    </source>
</evidence>
<accession>C1A6I1</accession>
<dbReference type="HOGENOM" id="CLU_283102_0_0_0"/>
<dbReference type="SUPFAM" id="SSF49373">
    <property type="entry name" value="Invasin/intimin cell-adhesion fragments"/>
    <property type="match status" value="1"/>
</dbReference>
<dbReference type="STRING" id="379066.GAU_0799"/>
<dbReference type="EMBL" id="AP009153">
    <property type="protein sequence ID" value="BAH37841.1"/>
    <property type="molecule type" value="Genomic_DNA"/>
</dbReference>
<name>C1A6I1_GEMAT</name>
<evidence type="ECO:0008006" key="3">
    <source>
        <dbReference type="Google" id="ProtNLM"/>
    </source>
</evidence>
<gene>
    <name evidence="1" type="ordered locus">GAU_0799</name>
</gene>